<sequence length="979" mass="108382">MDGLLNQFVRGAHSGRLFGLLRLAHNDLILRRRPCSDRFTVCQLGDAARTASDSRQTTGHWAANNNNNNLKRHGRRQHNSRPCFICPGSSMLISPDRYDADVAYNGVDAQQHDGAVRMPEPVVRPCLYSNKYQKGKMRTQVVLGPQPGTVLDQGTHRVVVKVAYQLDSDNNITDRSLIAPRHHAYCRYTLQVMPSSLAAAEEEEEQSREPVRLCRPPPSPEHGRVACSSVGDDVSITTCRYTCGEGYVTPKTDRHLVHQDWDCYSDPGTSRPPNFEFRFIFFLLALLAEEVKTSTQFNVFKRCPDVLECIEFESPVPLDPSQCSGLNLTVPDFDPVQLPLPKFQTPAVNSAVYVTCDLNVIQAATNGSSINPTVFKRLCVAKNNETDAKFNCNYDIQIHLDPTSGRTVMFAEFRFQLGRLLPTSSYPTSWCDDRAVVERIMETAKTGLLQSNAEPCQTANCSLLTAQCHREISNNKSSGAVLNLAWTVAASYQPFSYDDYFYEGSEVPEGEMLIEKIKAETEVLIQTNLDFRKKLETAGGDLLDKTFQLAKLDLICPLPGYVVNASTNNCQKCPPNTFQQKGVCQLCPERTYQDRAGQTECRPCPNRPSVTVKSSEHYNSRCRPSRPDHASIVALTKLPNRKSSSSTIQTRQLSSSASGKLGKIAAAHTQTSPNHNDKFTSSSKYKNRRHHQHPVSQQPYQQLATGRSAVSRNSFTSPAINDTAGIVDDDEDPCSPNPCLAGGTCFRSTRYADNNRIVSSFKCSCRVGTKGIHCETPYCPTLYCLNGGTCHVNRQVKGHLGRDLLNCTCPLGFTGSRCEHRRQSNNNNHVKIRHNRHHSLHHQPNGSVNLNGDVTRANKTIGASRGAAGLMGTYCASNPCKNGGRCVDNSHAAPGYFTCFCPPNFQGELCDFTPCPTSVARTSCPMSFHYPLTSAGRSRKRHSCWIQTSTGRRQCYWPPHPPSPASKPSSPAAPLYEIA</sequence>
<dbReference type="OrthoDB" id="430340at2759"/>
<feature type="domain" description="EGF-like" evidence="8">
    <location>
        <begin position="871"/>
        <end position="911"/>
    </location>
</feature>
<dbReference type="PROSITE" id="PS50026">
    <property type="entry name" value="EGF_3"/>
    <property type="match status" value="3"/>
</dbReference>
<dbReference type="InterPro" id="IPR050906">
    <property type="entry name" value="Notch_signaling"/>
</dbReference>
<keyword evidence="2" id="KW-0732">Signal</keyword>
<evidence type="ECO:0000256" key="5">
    <source>
        <dbReference type="ARBA" id="ARBA00023180"/>
    </source>
</evidence>
<dbReference type="GO" id="GO:0048056">
    <property type="term" value="P:R3/R4 cell differentiation"/>
    <property type="evidence" value="ECO:0007669"/>
    <property type="project" value="UniProtKB-ARBA"/>
</dbReference>
<keyword evidence="5" id="KW-0325">Glycoprotein</keyword>
<dbReference type="CDD" id="cd00054">
    <property type="entry name" value="EGF_CA"/>
    <property type="match status" value="2"/>
</dbReference>
<dbReference type="HOGENOM" id="CLU_303896_0_0_1"/>
<dbReference type="InParanoid" id="E9GYR2"/>
<gene>
    <name evidence="9" type="ORF">DAPPUDRAFT_306822</name>
</gene>
<dbReference type="Proteomes" id="UP000000305">
    <property type="component" value="Unassembled WGS sequence"/>
</dbReference>
<dbReference type="InterPro" id="IPR000742">
    <property type="entry name" value="EGF"/>
</dbReference>
<feature type="region of interest" description="Disordered" evidence="7">
    <location>
        <begin position="53"/>
        <end position="78"/>
    </location>
</feature>
<evidence type="ECO:0000256" key="7">
    <source>
        <dbReference type="SAM" id="MobiDB-lite"/>
    </source>
</evidence>
<dbReference type="CDD" id="cd00033">
    <property type="entry name" value="CCP"/>
    <property type="match status" value="1"/>
</dbReference>
<feature type="region of interest" description="Disordered" evidence="7">
    <location>
        <begin position="197"/>
        <end position="217"/>
    </location>
</feature>
<name>E9GYR2_DAPPU</name>
<dbReference type="KEGG" id="dpx:DAPPUDRAFT_306822"/>
<protein>
    <recommendedName>
        <fullName evidence="8">EGF-like domain-containing protein</fullName>
    </recommendedName>
</protein>
<evidence type="ECO:0000313" key="10">
    <source>
        <dbReference type="Proteomes" id="UP000000305"/>
    </source>
</evidence>
<dbReference type="GO" id="GO:0005509">
    <property type="term" value="F:calcium ion binding"/>
    <property type="evidence" value="ECO:0007669"/>
    <property type="project" value="InterPro"/>
</dbReference>
<dbReference type="InterPro" id="IPR001881">
    <property type="entry name" value="EGF-like_Ca-bd_dom"/>
</dbReference>
<dbReference type="GO" id="GO:0005886">
    <property type="term" value="C:plasma membrane"/>
    <property type="evidence" value="ECO:0000318"/>
    <property type="project" value="GO_Central"/>
</dbReference>
<dbReference type="PANTHER" id="PTHR24044">
    <property type="entry name" value="NOTCH LIGAND FAMILY MEMBER"/>
    <property type="match status" value="1"/>
</dbReference>
<dbReference type="EMBL" id="GL732575">
    <property type="protein sequence ID" value="EFX75441.1"/>
    <property type="molecule type" value="Genomic_DNA"/>
</dbReference>
<feature type="compositionally biased region" description="Polar residues" evidence="7">
    <location>
        <begin position="694"/>
        <end position="720"/>
    </location>
</feature>
<evidence type="ECO:0000256" key="4">
    <source>
        <dbReference type="ARBA" id="ARBA00023157"/>
    </source>
</evidence>
<reference evidence="9 10" key="1">
    <citation type="journal article" date="2011" name="Science">
        <title>The ecoresponsive genome of Daphnia pulex.</title>
        <authorList>
            <person name="Colbourne J.K."/>
            <person name="Pfrender M.E."/>
            <person name="Gilbert D."/>
            <person name="Thomas W.K."/>
            <person name="Tucker A."/>
            <person name="Oakley T.H."/>
            <person name="Tokishita S."/>
            <person name="Aerts A."/>
            <person name="Arnold G.J."/>
            <person name="Basu M.K."/>
            <person name="Bauer D.J."/>
            <person name="Caceres C.E."/>
            <person name="Carmel L."/>
            <person name="Casola C."/>
            <person name="Choi J.H."/>
            <person name="Detter J.C."/>
            <person name="Dong Q."/>
            <person name="Dusheyko S."/>
            <person name="Eads B.D."/>
            <person name="Frohlich T."/>
            <person name="Geiler-Samerotte K.A."/>
            <person name="Gerlach D."/>
            <person name="Hatcher P."/>
            <person name="Jogdeo S."/>
            <person name="Krijgsveld J."/>
            <person name="Kriventseva E.V."/>
            <person name="Kultz D."/>
            <person name="Laforsch C."/>
            <person name="Lindquist E."/>
            <person name="Lopez J."/>
            <person name="Manak J.R."/>
            <person name="Muller J."/>
            <person name="Pangilinan J."/>
            <person name="Patwardhan R.P."/>
            <person name="Pitluck S."/>
            <person name="Pritham E.J."/>
            <person name="Rechtsteiner A."/>
            <person name="Rho M."/>
            <person name="Rogozin I.B."/>
            <person name="Sakarya O."/>
            <person name="Salamov A."/>
            <person name="Schaack S."/>
            <person name="Shapiro H."/>
            <person name="Shiga Y."/>
            <person name="Skalitzky C."/>
            <person name="Smith Z."/>
            <person name="Souvorov A."/>
            <person name="Sung W."/>
            <person name="Tang Z."/>
            <person name="Tsuchiya D."/>
            <person name="Tu H."/>
            <person name="Vos H."/>
            <person name="Wang M."/>
            <person name="Wolf Y.I."/>
            <person name="Yamagata H."/>
            <person name="Yamada T."/>
            <person name="Ye Y."/>
            <person name="Shaw J.R."/>
            <person name="Andrews J."/>
            <person name="Crease T.J."/>
            <person name="Tang H."/>
            <person name="Lucas S.M."/>
            <person name="Robertson H.M."/>
            <person name="Bork P."/>
            <person name="Koonin E.V."/>
            <person name="Zdobnov E.M."/>
            <person name="Grigoriev I.V."/>
            <person name="Lynch M."/>
            <person name="Boore J.L."/>
        </authorList>
    </citation>
    <scope>NUCLEOTIDE SEQUENCE [LARGE SCALE GENOMIC DNA]</scope>
</reference>
<dbReference type="GO" id="GO:0016318">
    <property type="term" value="P:ommatidial rotation"/>
    <property type="evidence" value="ECO:0007669"/>
    <property type="project" value="UniProtKB-ARBA"/>
</dbReference>
<evidence type="ECO:0000313" key="9">
    <source>
        <dbReference type="EMBL" id="EFX75441.1"/>
    </source>
</evidence>
<dbReference type="SMART" id="SM00179">
    <property type="entry name" value="EGF_CA"/>
    <property type="match status" value="2"/>
</dbReference>
<feature type="disulfide bond" evidence="6">
    <location>
        <begin position="765"/>
        <end position="774"/>
    </location>
</feature>
<feature type="compositionally biased region" description="Low complexity" evidence="7">
    <location>
        <begin position="966"/>
        <end position="979"/>
    </location>
</feature>
<feature type="region of interest" description="Disordered" evidence="7">
    <location>
        <begin position="636"/>
        <end position="729"/>
    </location>
</feature>
<organism evidence="9 10">
    <name type="scientific">Daphnia pulex</name>
    <name type="common">Water flea</name>
    <dbReference type="NCBI Taxonomy" id="6669"/>
    <lineage>
        <taxon>Eukaryota</taxon>
        <taxon>Metazoa</taxon>
        <taxon>Ecdysozoa</taxon>
        <taxon>Arthropoda</taxon>
        <taxon>Crustacea</taxon>
        <taxon>Branchiopoda</taxon>
        <taxon>Diplostraca</taxon>
        <taxon>Cladocera</taxon>
        <taxon>Anomopoda</taxon>
        <taxon>Daphniidae</taxon>
        <taxon>Daphnia</taxon>
    </lineage>
</organism>
<keyword evidence="1 6" id="KW-0245">EGF-like domain</keyword>
<dbReference type="SUPFAM" id="SSF57196">
    <property type="entry name" value="EGF/Laminin"/>
    <property type="match status" value="3"/>
</dbReference>
<feature type="region of interest" description="Disordered" evidence="7">
    <location>
        <begin position="957"/>
        <end position="979"/>
    </location>
</feature>
<evidence type="ECO:0000256" key="6">
    <source>
        <dbReference type="PROSITE-ProRule" id="PRU00076"/>
    </source>
</evidence>
<evidence type="ECO:0000256" key="3">
    <source>
        <dbReference type="ARBA" id="ARBA00022737"/>
    </source>
</evidence>
<accession>E9GYR2</accession>
<dbReference type="PROSITE" id="PS00022">
    <property type="entry name" value="EGF_1"/>
    <property type="match status" value="3"/>
</dbReference>
<dbReference type="GO" id="GO:0032991">
    <property type="term" value="C:protein-containing complex"/>
    <property type="evidence" value="ECO:0000318"/>
    <property type="project" value="GO_Central"/>
</dbReference>
<feature type="domain" description="EGF-like" evidence="8">
    <location>
        <begin position="776"/>
        <end position="819"/>
    </location>
</feature>
<feature type="compositionally biased region" description="Polar residues" evidence="7">
    <location>
        <begin position="641"/>
        <end position="658"/>
    </location>
</feature>
<dbReference type="GO" id="GO:0045197">
    <property type="term" value="P:establishment or maintenance of epithelial cell apical/basal polarity"/>
    <property type="evidence" value="ECO:0000318"/>
    <property type="project" value="GO_Central"/>
</dbReference>
<feature type="region of interest" description="Disordered" evidence="7">
    <location>
        <begin position="607"/>
        <end position="626"/>
    </location>
</feature>
<evidence type="ECO:0000259" key="8">
    <source>
        <dbReference type="PROSITE" id="PS50026"/>
    </source>
</evidence>
<evidence type="ECO:0000256" key="1">
    <source>
        <dbReference type="ARBA" id="ARBA00022536"/>
    </source>
</evidence>
<keyword evidence="3" id="KW-0677">Repeat</keyword>
<dbReference type="SMART" id="SM00181">
    <property type="entry name" value="EGF"/>
    <property type="match status" value="3"/>
</dbReference>
<keyword evidence="4 6" id="KW-1015">Disulfide bond</keyword>
<dbReference type="FunFam" id="2.10.25.10:FF:000012">
    <property type="entry name" value="Delta-like protein"/>
    <property type="match status" value="1"/>
</dbReference>
<comment type="caution">
    <text evidence="6">Lacks conserved residue(s) required for the propagation of feature annotation.</text>
</comment>
<dbReference type="SUPFAM" id="SSF57184">
    <property type="entry name" value="Growth factor receptor domain"/>
    <property type="match status" value="1"/>
</dbReference>
<dbReference type="PROSITE" id="PS01186">
    <property type="entry name" value="EGF_2"/>
    <property type="match status" value="1"/>
</dbReference>
<dbReference type="GO" id="GO:0050769">
    <property type="term" value="P:positive regulation of neurogenesis"/>
    <property type="evidence" value="ECO:0007669"/>
    <property type="project" value="UniProtKB-ARBA"/>
</dbReference>
<proteinExistence type="predicted"/>
<feature type="compositionally biased region" description="Basic and acidic residues" evidence="7">
    <location>
        <begin position="614"/>
        <end position="626"/>
    </location>
</feature>
<feature type="compositionally biased region" description="Polar residues" evidence="7">
    <location>
        <begin position="668"/>
        <end position="684"/>
    </location>
</feature>
<feature type="disulfide bond" evidence="6">
    <location>
        <begin position="901"/>
        <end position="910"/>
    </location>
</feature>
<evidence type="ECO:0000256" key="2">
    <source>
        <dbReference type="ARBA" id="ARBA00022729"/>
    </source>
</evidence>
<keyword evidence="10" id="KW-1185">Reference proteome</keyword>
<dbReference type="GO" id="GO:0007157">
    <property type="term" value="P:heterophilic cell-cell adhesion via plasma membrane cell adhesion molecules"/>
    <property type="evidence" value="ECO:0000318"/>
    <property type="project" value="GO_Central"/>
</dbReference>
<feature type="domain" description="EGF-like" evidence="8">
    <location>
        <begin position="730"/>
        <end position="775"/>
    </location>
</feature>
<dbReference type="SMART" id="SM01411">
    <property type="entry name" value="Ephrin_rec_like"/>
    <property type="match status" value="1"/>
</dbReference>
<dbReference type="eggNOG" id="KOG1217">
    <property type="taxonomic scope" value="Eukaryota"/>
</dbReference>
<dbReference type="InterPro" id="IPR009030">
    <property type="entry name" value="Growth_fac_rcpt_cys_sf"/>
</dbReference>
<dbReference type="STRING" id="6669.E9GYR2"/>
<dbReference type="InterPro" id="IPR000436">
    <property type="entry name" value="Sushi_SCR_CCP_dom"/>
</dbReference>
<feature type="disulfide bond" evidence="6">
    <location>
        <begin position="809"/>
        <end position="818"/>
    </location>
</feature>
<dbReference type="PANTHER" id="PTHR24044:SF421">
    <property type="entry name" value="PROTEIN JAGGED-2"/>
    <property type="match status" value="1"/>
</dbReference>
<dbReference type="Pfam" id="PF00008">
    <property type="entry name" value="EGF"/>
    <property type="match status" value="1"/>
</dbReference>
<dbReference type="Gene3D" id="2.10.25.10">
    <property type="entry name" value="Laminin"/>
    <property type="match status" value="3"/>
</dbReference>
<dbReference type="AlphaFoldDB" id="E9GYR2"/>